<dbReference type="Gene3D" id="3.60.10.10">
    <property type="entry name" value="Endonuclease/exonuclease/phosphatase"/>
    <property type="match status" value="1"/>
</dbReference>
<keyword evidence="1" id="KW-0812">Transmembrane</keyword>
<dbReference type="InterPro" id="IPR051916">
    <property type="entry name" value="GPI-anchor_lipid_remodeler"/>
</dbReference>
<dbReference type="InterPro" id="IPR036691">
    <property type="entry name" value="Endo/exonu/phosph_ase_sf"/>
</dbReference>
<evidence type="ECO:0000256" key="1">
    <source>
        <dbReference type="SAM" id="Phobius"/>
    </source>
</evidence>
<dbReference type="STRING" id="1075417.SAMN05421823_103639"/>
<proteinExistence type="predicted"/>
<accession>A0A1G9F0I6</accession>
<dbReference type="InterPro" id="IPR005135">
    <property type="entry name" value="Endo/exonuclease/phosphatase"/>
</dbReference>
<dbReference type="SUPFAM" id="SSF56219">
    <property type="entry name" value="DNase I-like"/>
    <property type="match status" value="1"/>
</dbReference>
<dbReference type="RefSeq" id="WP_089681631.1">
    <property type="nucleotide sequence ID" value="NZ_FNFO01000003.1"/>
</dbReference>
<name>A0A1G9F0I6_9BACT</name>
<dbReference type="AlphaFoldDB" id="A0A1G9F0I6"/>
<dbReference type="PANTHER" id="PTHR14859">
    <property type="entry name" value="CALCOFLUOR WHITE HYPERSENSITIVE PROTEIN PRECURSOR"/>
    <property type="match status" value="1"/>
</dbReference>
<organism evidence="3 4">
    <name type="scientific">Catalinimonas alkaloidigena</name>
    <dbReference type="NCBI Taxonomy" id="1075417"/>
    <lineage>
        <taxon>Bacteria</taxon>
        <taxon>Pseudomonadati</taxon>
        <taxon>Bacteroidota</taxon>
        <taxon>Cytophagia</taxon>
        <taxon>Cytophagales</taxon>
        <taxon>Catalimonadaceae</taxon>
        <taxon>Catalinimonas</taxon>
    </lineage>
</organism>
<dbReference type="OrthoDB" id="635146at2"/>
<dbReference type="GO" id="GO:0016020">
    <property type="term" value="C:membrane"/>
    <property type="evidence" value="ECO:0007669"/>
    <property type="project" value="GOC"/>
</dbReference>
<gene>
    <name evidence="3" type="ORF">SAMN05421823_103639</name>
</gene>
<keyword evidence="3" id="KW-0540">Nuclease</keyword>
<dbReference type="Pfam" id="PF03372">
    <property type="entry name" value="Exo_endo_phos"/>
    <property type="match status" value="1"/>
</dbReference>
<evidence type="ECO:0000259" key="2">
    <source>
        <dbReference type="Pfam" id="PF03372"/>
    </source>
</evidence>
<dbReference type="GO" id="GO:0004527">
    <property type="term" value="F:exonuclease activity"/>
    <property type="evidence" value="ECO:0007669"/>
    <property type="project" value="UniProtKB-KW"/>
</dbReference>
<dbReference type="Proteomes" id="UP000198510">
    <property type="component" value="Unassembled WGS sequence"/>
</dbReference>
<keyword evidence="1" id="KW-0472">Membrane</keyword>
<dbReference type="GO" id="GO:0006506">
    <property type="term" value="P:GPI anchor biosynthetic process"/>
    <property type="evidence" value="ECO:0007669"/>
    <property type="project" value="TreeGrafter"/>
</dbReference>
<keyword evidence="3" id="KW-0378">Hydrolase</keyword>
<keyword evidence="4" id="KW-1185">Reference proteome</keyword>
<dbReference type="EMBL" id="FNFO01000003">
    <property type="protein sequence ID" value="SDK81966.1"/>
    <property type="molecule type" value="Genomic_DNA"/>
</dbReference>
<protein>
    <submittedName>
        <fullName evidence="3">Metal-dependent hydrolase, endonuclease/exonuclease/phosphatase family</fullName>
    </submittedName>
</protein>
<feature type="transmembrane region" description="Helical" evidence="1">
    <location>
        <begin position="27"/>
        <end position="51"/>
    </location>
</feature>
<dbReference type="CDD" id="cd09084">
    <property type="entry name" value="EEP-2"/>
    <property type="match status" value="1"/>
</dbReference>
<dbReference type="GO" id="GO:0004519">
    <property type="term" value="F:endonuclease activity"/>
    <property type="evidence" value="ECO:0007669"/>
    <property type="project" value="UniProtKB-KW"/>
</dbReference>
<feature type="domain" description="Endonuclease/exonuclease/phosphatase" evidence="2">
    <location>
        <begin position="93"/>
        <end position="336"/>
    </location>
</feature>
<dbReference type="PANTHER" id="PTHR14859:SF15">
    <property type="entry name" value="ENDONUCLEASE_EXONUCLEASE_PHOSPHATASE DOMAIN-CONTAINING PROTEIN"/>
    <property type="match status" value="1"/>
</dbReference>
<keyword evidence="1" id="KW-1133">Transmembrane helix</keyword>
<evidence type="ECO:0000313" key="4">
    <source>
        <dbReference type="Proteomes" id="UP000198510"/>
    </source>
</evidence>
<sequence length="351" mass="40185">MTTLNVVLLVVTFLAYLASYINPERAWWAGFMALAIPITLVLNVIFALYWLVTRPLRALYSVAVLLLGYRFIQATIAFSPQDEDAPPPDFTVMTYNVRAFNLYHSASSEEMIRWVSQTRADIVCLQEFYNQNGSDKFSAIARISHGPLNHYYFSPWVTTKRKGQFGMAIFSTHPIIYQGTLELSKATNNQIIYADIRLPKGMVRVYNIHLQSMRISAEELNLDVSEEEMRKHASSVTDKLRGGFEERGRQMRALEESIKTSPYPVLVCGDLNDLPYSHTYYRLNNELQNAFEKAGHGLGVSYAGNLPFLRIDNQFADQRFNVVGYETFYNAIWSDHYPVKAAYTFKSAREN</sequence>
<keyword evidence="3" id="KW-0255">Endonuclease</keyword>
<evidence type="ECO:0000313" key="3">
    <source>
        <dbReference type="EMBL" id="SDK81966.1"/>
    </source>
</evidence>
<keyword evidence="3" id="KW-0269">Exonuclease</keyword>
<reference evidence="3 4" key="1">
    <citation type="submission" date="2016-10" db="EMBL/GenBank/DDBJ databases">
        <authorList>
            <person name="de Groot N.N."/>
        </authorList>
    </citation>
    <scope>NUCLEOTIDE SEQUENCE [LARGE SCALE GENOMIC DNA]</scope>
    <source>
        <strain evidence="3 4">DSM 25186</strain>
    </source>
</reference>